<evidence type="ECO:0000313" key="11">
    <source>
        <dbReference type="Proteomes" id="UP000195981"/>
    </source>
</evidence>
<dbReference type="GO" id="GO:0015087">
    <property type="term" value="F:cobalt ion transmembrane transporter activity"/>
    <property type="evidence" value="ECO:0007669"/>
    <property type="project" value="TreeGrafter"/>
</dbReference>
<keyword evidence="5 9" id="KW-0812">Transmembrane</keyword>
<accession>A0A1X6X9B0</accession>
<evidence type="ECO:0000256" key="8">
    <source>
        <dbReference type="SAM" id="MobiDB-lite"/>
    </source>
</evidence>
<dbReference type="GO" id="GO:0000287">
    <property type="term" value="F:magnesium ion binding"/>
    <property type="evidence" value="ECO:0007669"/>
    <property type="project" value="TreeGrafter"/>
</dbReference>
<dbReference type="OrthoDB" id="9803416at2"/>
<sequence length="384" mass="41624">MLSARITAWTSASRDPEVRETDDPEAVVAALMDPDSLVWVDLLAPTASELTEVGAPLGLHALEIEDAIAPRERPKAAQHEDHATFVVYALTPRSDVARAIEVDERARRAPAGPDAAPDAAGAAAADAADALLDRVLEGQEAEASFGEALFAHTRVSGFVLPGGVLAVRSDDALTPDAVEAGWRGLGDARRLGPYGLVHGLLDVVVDGLFDATQFLDDRIEDLEEDLFDRSAHLEGFQRRAYALRKELVALRRAVLPLRDVHSALWRRRPEDAGAGGGAARLDALYADLLDHILRVTEWTESLRDMIATVFETHLSLQDQRLNEVMQRLAGWAAVVSVPTLATGWYGMNVPYPGQSSPLGLVLAVLTVVVPAATIWWALRRRGWL</sequence>
<dbReference type="AlphaFoldDB" id="A0A1X6X9B0"/>
<dbReference type="Pfam" id="PF01544">
    <property type="entry name" value="CorA"/>
    <property type="match status" value="1"/>
</dbReference>
<dbReference type="Gene3D" id="3.30.460.20">
    <property type="entry name" value="CorA soluble domain-like"/>
    <property type="match status" value="1"/>
</dbReference>
<evidence type="ECO:0000256" key="5">
    <source>
        <dbReference type="ARBA" id="ARBA00022692"/>
    </source>
</evidence>
<keyword evidence="3" id="KW-0813">Transport</keyword>
<dbReference type="SUPFAM" id="SSF144083">
    <property type="entry name" value="Magnesium transport protein CorA, transmembrane region"/>
    <property type="match status" value="1"/>
</dbReference>
<gene>
    <name evidence="10" type="ORF">FM110_13310</name>
</gene>
<keyword evidence="4" id="KW-1003">Cell membrane</keyword>
<organism evidence="10 11">
    <name type="scientific">Brachybacterium nesterenkovii</name>
    <dbReference type="NCBI Taxonomy" id="47847"/>
    <lineage>
        <taxon>Bacteria</taxon>
        <taxon>Bacillati</taxon>
        <taxon>Actinomycetota</taxon>
        <taxon>Actinomycetes</taxon>
        <taxon>Micrococcales</taxon>
        <taxon>Dermabacteraceae</taxon>
        <taxon>Brachybacterium</taxon>
    </lineage>
</organism>
<name>A0A1X6X9B0_9MICO</name>
<dbReference type="Gene3D" id="1.20.58.340">
    <property type="entry name" value="Magnesium transport protein CorA, transmembrane region"/>
    <property type="match status" value="2"/>
</dbReference>
<feature type="region of interest" description="Disordered" evidence="8">
    <location>
        <begin position="1"/>
        <end position="22"/>
    </location>
</feature>
<feature type="transmembrane region" description="Helical" evidence="9">
    <location>
        <begin position="328"/>
        <end position="346"/>
    </location>
</feature>
<evidence type="ECO:0000256" key="3">
    <source>
        <dbReference type="ARBA" id="ARBA00022448"/>
    </source>
</evidence>
<dbReference type="Proteomes" id="UP000195981">
    <property type="component" value="Unassembled WGS sequence"/>
</dbReference>
<evidence type="ECO:0000256" key="7">
    <source>
        <dbReference type="ARBA" id="ARBA00023136"/>
    </source>
</evidence>
<keyword evidence="11" id="KW-1185">Reference proteome</keyword>
<evidence type="ECO:0000256" key="2">
    <source>
        <dbReference type="ARBA" id="ARBA00009765"/>
    </source>
</evidence>
<evidence type="ECO:0000256" key="4">
    <source>
        <dbReference type="ARBA" id="ARBA00022475"/>
    </source>
</evidence>
<dbReference type="InterPro" id="IPR045863">
    <property type="entry name" value="CorA_TM1_TM2"/>
</dbReference>
<dbReference type="GO" id="GO:0050897">
    <property type="term" value="F:cobalt ion binding"/>
    <property type="evidence" value="ECO:0007669"/>
    <property type="project" value="TreeGrafter"/>
</dbReference>
<dbReference type="GO" id="GO:0005886">
    <property type="term" value="C:plasma membrane"/>
    <property type="evidence" value="ECO:0007669"/>
    <property type="project" value="UniProtKB-SubCell"/>
</dbReference>
<dbReference type="CDD" id="cd12822">
    <property type="entry name" value="TmCorA-like"/>
    <property type="match status" value="1"/>
</dbReference>
<dbReference type="InterPro" id="IPR045861">
    <property type="entry name" value="CorA_cytoplasmic_dom"/>
</dbReference>
<protein>
    <submittedName>
        <fullName evidence="10">Magnesium and cobalt transport protein CorA</fullName>
    </submittedName>
</protein>
<proteinExistence type="inferred from homology"/>
<dbReference type="PANTHER" id="PTHR46494:SF1">
    <property type="entry name" value="CORA FAMILY METAL ION TRANSPORTER (EUROFUNG)"/>
    <property type="match status" value="1"/>
</dbReference>
<comment type="similarity">
    <text evidence="2">Belongs to the CorA metal ion transporter (MIT) (TC 1.A.35) family.</text>
</comment>
<keyword evidence="7 9" id="KW-0472">Membrane</keyword>
<feature type="transmembrane region" description="Helical" evidence="9">
    <location>
        <begin position="358"/>
        <end position="378"/>
    </location>
</feature>
<dbReference type="SUPFAM" id="SSF143865">
    <property type="entry name" value="CorA soluble domain-like"/>
    <property type="match status" value="1"/>
</dbReference>
<dbReference type="GO" id="GO:0015095">
    <property type="term" value="F:magnesium ion transmembrane transporter activity"/>
    <property type="evidence" value="ECO:0007669"/>
    <property type="project" value="TreeGrafter"/>
</dbReference>
<evidence type="ECO:0000256" key="9">
    <source>
        <dbReference type="SAM" id="Phobius"/>
    </source>
</evidence>
<reference evidence="10 11" key="1">
    <citation type="submission" date="2017-02" db="EMBL/GenBank/DDBJ databases">
        <authorList>
            <person name="Peterson S.W."/>
        </authorList>
    </citation>
    <scope>NUCLEOTIDE SEQUENCE [LARGE SCALE GENOMIC DNA]</scope>
    <source>
        <strain evidence="10 11">CIP104813</strain>
    </source>
</reference>
<dbReference type="PANTHER" id="PTHR46494">
    <property type="entry name" value="CORA FAMILY METAL ION TRANSPORTER (EUROFUNG)"/>
    <property type="match status" value="1"/>
</dbReference>
<dbReference type="RefSeq" id="WP_159458094.1">
    <property type="nucleotide sequence ID" value="NZ_FWFG01000116.1"/>
</dbReference>
<dbReference type="InterPro" id="IPR002523">
    <property type="entry name" value="MgTranspt_CorA/ZnTranspt_ZntB"/>
</dbReference>
<comment type="subcellular location">
    <subcellularLocation>
        <location evidence="1">Cell membrane</location>
        <topology evidence="1">Multi-pass membrane protein</topology>
    </subcellularLocation>
</comment>
<evidence type="ECO:0000313" key="10">
    <source>
        <dbReference type="EMBL" id="SLM95756.1"/>
    </source>
</evidence>
<evidence type="ECO:0000256" key="1">
    <source>
        <dbReference type="ARBA" id="ARBA00004651"/>
    </source>
</evidence>
<evidence type="ECO:0000256" key="6">
    <source>
        <dbReference type="ARBA" id="ARBA00022989"/>
    </source>
</evidence>
<dbReference type="EMBL" id="FWFG01000116">
    <property type="protein sequence ID" value="SLM95756.1"/>
    <property type="molecule type" value="Genomic_DNA"/>
</dbReference>
<keyword evidence="6 9" id="KW-1133">Transmembrane helix</keyword>